<reference evidence="2" key="1">
    <citation type="submission" date="2020-12" db="UniProtKB">
        <authorList>
            <consortium name="WormBaseParasite"/>
        </authorList>
    </citation>
    <scope>IDENTIFICATION</scope>
    <source>
        <strain evidence="2">MHco3</strain>
    </source>
</reference>
<dbReference type="OrthoDB" id="418748at2759"/>
<protein>
    <submittedName>
        <fullName evidence="2">Reverse transcriptase domain-containing protein</fullName>
    </submittedName>
</protein>
<dbReference type="Proteomes" id="UP000025227">
    <property type="component" value="Unplaced"/>
</dbReference>
<name>A0A7I5EDL7_HAECO</name>
<sequence length="198" mass="23374">MVICTYVEWTNARIGTIYRKSDDASQKEKERLRWTDRDEKALSAARLFHEWRRTVPRKMRQQRRIEVLINTHLAMSIDSYREQEQDGGFAGGSFKYSKEEKTLEARLPAPEGPIQQTWSNAETQWETRGGFRGDKEAWFWNDEVQRVVRQKKSAYKRLQRTRAAKDLAAYKTSKMLFKAAVSMAKSTEMDAWYEKFDS</sequence>
<accession>A0A7I5EDL7</accession>
<dbReference type="WBParaSite" id="HCON_00165910-00001">
    <property type="protein sequence ID" value="HCON_00165910-00001"/>
    <property type="gene ID" value="HCON_00165910"/>
</dbReference>
<evidence type="ECO:0000313" key="1">
    <source>
        <dbReference type="Proteomes" id="UP000025227"/>
    </source>
</evidence>
<evidence type="ECO:0000313" key="2">
    <source>
        <dbReference type="WBParaSite" id="HCON_00165910-00001"/>
    </source>
</evidence>
<organism evidence="1 2">
    <name type="scientific">Haemonchus contortus</name>
    <name type="common">Barber pole worm</name>
    <dbReference type="NCBI Taxonomy" id="6289"/>
    <lineage>
        <taxon>Eukaryota</taxon>
        <taxon>Metazoa</taxon>
        <taxon>Ecdysozoa</taxon>
        <taxon>Nematoda</taxon>
        <taxon>Chromadorea</taxon>
        <taxon>Rhabditida</taxon>
        <taxon>Rhabditina</taxon>
        <taxon>Rhabditomorpha</taxon>
        <taxon>Strongyloidea</taxon>
        <taxon>Trichostrongylidae</taxon>
        <taxon>Haemonchus</taxon>
    </lineage>
</organism>
<keyword evidence="1" id="KW-1185">Reference proteome</keyword>
<dbReference type="AlphaFoldDB" id="A0A7I5EDL7"/>
<proteinExistence type="predicted"/>